<dbReference type="PANTHER" id="PTHR44591">
    <property type="entry name" value="STRESS RESPONSE REGULATOR PROTEIN 1"/>
    <property type="match status" value="1"/>
</dbReference>
<accession>A0A7Y9PJX1</accession>
<organism evidence="5 6">
    <name type="scientific">Granulicella arctica</name>
    <dbReference type="NCBI Taxonomy" id="940613"/>
    <lineage>
        <taxon>Bacteria</taxon>
        <taxon>Pseudomonadati</taxon>
        <taxon>Acidobacteriota</taxon>
        <taxon>Terriglobia</taxon>
        <taxon>Terriglobales</taxon>
        <taxon>Acidobacteriaceae</taxon>
        <taxon>Granulicella</taxon>
    </lineage>
</organism>
<dbReference type="CDD" id="cd00156">
    <property type="entry name" value="REC"/>
    <property type="match status" value="1"/>
</dbReference>
<feature type="modified residue" description="4-aspartylphosphate" evidence="3">
    <location>
        <position position="79"/>
    </location>
</feature>
<dbReference type="RefSeq" id="WP_179492000.1">
    <property type="nucleotide sequence ID" value="NZ_JACCCW010000002.1"/>
</dbReference>
<keyword evidence="1 3" id="KW-0597">Phosphoprotein</keyword>
<sequence>MSAKLNFKVVSLSEVPLNGQTDIVGRRHSVVLVVDDERVIADTLSIILSKSGYKALTAYDGVGALEAARNIRPDLLITDVVMPGMTGIELAMTLRQTVPECRVLLFSGQAATVDLLERAREAGHDFTILTKPVPPHDMLRQVSACLSMSEGSITDRCSL</sequence>
<dbReference type="PROSITE" id="PS50110">
    <property type="entry name" value="RESPONSE_REGULATORY"/>
    <property type="match status" value="1"/>
</dbReference>
<gene>
    <name evidence="5" type="ORF">HDF17_002846</name>
</gene>
<dbReference type="Proteomes" id="UP000589520">
    <property type="component" value="Unassembled WGS sequence"/>
</dbReference>
<feature type="domain" description="Response regulatory" evidence="4">
    <location>
        <begin position="30"/>
        <end position="146"/>
    </location>
</feature>
<keyword evidence="2" id="KW-0902">Two-component regulatory system</keyword>
<evidence type="ECO:0000259" key="4">
    <source>
        <dbReference type="PROSITE" id="PS50110"/>
    </source>
</evidence>
<proteinExistence type="predicted"/>
<keyword evidence="6" id="KW-1185">Reference proteome</keyword>
<reference evidence="5 6" key="1">
    <citation type="submission" date="2020-07" db="EMBL/GenBank/DDBJ databases">
        <title>Genomic Encyclopedia of Type Strains, Phase IV (KMG-V): Genome sequencing to study the core and pangenomes of soil and plant-associated prokaryotes.</title>
        <authorList>
            <person name="Whitman W."/>
        </authorList>
    </citation>
    <scope>NUCLEOTIDE SEQUENCE [LARGE SCALE GENOMIC DNA]</scope>
    <source>
        <strain evidence="5 6">X4EP2</strain>
    </source>
</reference>
<dbReference type="Gene3D" id="3.40.50.2300">
    <property type="match status" value="1"/>
</dbReference>
<dbReference type="Pfam" id="PF00072">
    <property type="entry name" value="Response_reg"/>
    <property type="match status" value="1"/>
</dbReference>
<dbReference type="EMBL" id="JACCCW010000002">
    <property type="protein sequence ID" value="NYF80526.1"/>
    <property type="molecule type" value="Genomic_DNA"/>
</dbReference>
<evidence type="ECO:0000256" key="3">
    <source>
        <dbReference type="PROSITE-ProRule" id="PRU00169"/>
    </source>
</evidence>
<dbReference type="SUPFAM" id="SSF52172">
    <property type="entry name" value="CheY-like"/>
    <property type="match status" value="1"/>
</dbReference>
<dbReference type="SMART" id="SM00448">
    <property type="entry name" value="REC"/>
    <property type="match status" value="1"/>
</dbReference>
<dbReference type="InterPro" id="IPR050595">
    <property type="entry name" value="Bact_response_regulator"/>
</dbReference>
<dbReference type="InterPro" id="IPR001789">
    <property type="entry name" value="Sig_transdc_resp-reg_receiver"/>
</dbReference>
<evidence type="ECO:0000313" key="6">
    <source>
        <dbReference type="Proteomes" id="UP000589520"/>
    </source>
</evidence>
<dbReference type="InterPro" id="IPR011006">
    <property type="entry name" value="CheY-like_superfamily"/>
</dbReference>
<name>A0A7Y9PJX1_9BACT</name>
<dbReference type="GO" id="GO:0000160">
    <property type="term" value="P:phosphorelay signal transduction system"/>
    <property type="evidence" value="ECO:0007669"/>
    <property type="project" value="UniProtKB-KW"/>
</dbReference>
<evidence type="ECO:0000256" key="2">
    <source>
        <dbReference type="ARBA" id="ARBA00023012"/>
    </source>
</evidence>
<dbReference type="AlphaFoldDB" id="A0A7Y9PJX1"/>
<protein>
    <submittedName>
        <fullName evidence="5">CheY-like chemotaxis protein</fullName>
    </submittedName>
</protein>
<dbReference type="PANTHER" id="PTHR44591:SF14">
    <property type="entry name" value="PROTEIN PILG"/>
    <property type="match status" value="1"/>
</dbReference>
<evidence type="ECO:0000256" key="1">
    <source>
        <dbReference type="ARBA" id="ARBA00022553"/>
    </source>
</evidence>
<comment type="caution">
    <text evidence="5">The sequence shown here is derived from an EMBL/GenBank/DDBJ whole genome shotgun (WGS) entry which is preliminary data.</text>
</comment>
<evidence type="ECO:0000313" key="5">
    <source>
        <dbReference type="EMBL" id="NYF80526.1"/>
    </source>
</evidence>